<evidence type="ECO:0000256" key="7">
    <source>
        <dbReference type="ARBA" id="ARBA00022989"/>
    </source>
</evidence>
<dbReference type="GO" id="GO:0005886">
    <property type="term" value="C:plasma membrane"/>
    <property type="evidence" value="ECO:0007669"/>
    <property type="project" value="UniProtKB-SubCell"/>
</dbReference>
<dbReference type="CDD" id="cd06579">
    <property type="entry name" value="TM_PBP1_transp_AraH_like"/>
    <property type="match status" value="1"/>
</dbReference>
<dbReference type="PANTHER" id="PTHR32196">
    <property type="entry name" value="ABC TRANSPORTER PERMEASE PROTEIN YPHD-RELATED-RELATED"/>
    <property type="match status" value="1"/>
</dbReference>
<keyword evidence="7 11" id="KW-1133">Transmembrane helix</keyword>
<dbReference type="AlphaFoldDB" id="A0A930VW35"/>
<keyword evidence="3" id="KW-0813">Transport</keyword>
<evidence type="ECO:0000256" key="8">
    <source>
        <dbReference type="ARBA" id="ARBA00023136"/>
    </source>
</evidence>
<name>A0A930VW35_9ACTN</name>
<comment type="caution">
    <text evidence="12">The sequence shown here is derived from an EMBL/GenBank/DDBJ whole genome shotgun (WGS) entry which is preliminary data.</text>
</comment>
<comment type="subunit">
    <text evidence="2">The complex is composed of two ATP-binding proteins (LsrA), two transmembrane proteins (LsrC and LsrD) and a solute-binding protein (LsrB).</text>
</comment>
<comment type="function">
    <text evidence="9">Part of the ABC transporter complex LsrABCD involved in autoinducer 2 (AI-2) import. Probably responsible for the translocation of the substrate across the membrane.</text>
</comment>
<evidence type="ECO:0000313" key="13">
    <source>
        <dbReference type="Proteomes" id="UP000698335"/>
    </source>
</evidence>
<dbReference type="PANTHER" id="PTHR32196:SF29">
    <property type="entry name" value="AUTOINDUCER 2 IMPORT SYSTEM PERMEASE PROTEIN LSRC"/>
    <property type="match status" value="1"/>
</dbReference>
<feature type="transmembrane region" description="Helical" evidence="11">
    <location>
        <begin position="37"/>
        <end position="60"/>
    </location>
</feature>
<feature type="transmembrane region" description="Helical" evidence="11">
    <location>
        <begin position="67"/>
        <end position="84"/>
    </location>
</feature>
<evidence type="ECO:0000256" key="1">
    <source>
        <dbReference type="ARBA" id="ARBA00004651"/>
    </source>
</evidence>
<keyword evidence="4" id="KW-1003">Cell membrane</keyword>
<dbReference type="Pfam" id="PF02653">
    <property type="entry name" value="BPD_transp_2"/>
    <property type="match status" value="1"/>
</dbReference>
<keyword evidence="6 11" id="KW-0812">Transmembrane</keyword>
<organism evidence="12 13">
    <name type="scientific">Lancefieldella rimae</name>
    <dbReference type="NCBI Taxonomy" id="1383"/>
    <lineage>
        <taxon>Bacteria</taxon>
        <taxon>Bacillati</taxon>
        <taxon>Actinomycetota</taxon>
        <taxon>Coriobacteriia</taxon>
        <taxon>Coriobacteriales</taxon>
        <taxon>Atopobiaceae</taxon>
        <taxon>Lancefieldella</taxon>
    </lineage>
</organism>
<keyword evidence="5" id="KW-0997">Cell inner membrane</keyword>
<dbReference type="InterPro" id="IPR001851">
    <property type="entry name" value="ABC_transp_permease"/>
</dbReference>
<gene>
    <name evidence="12" type="ORF">HXK26_02900</name>
</gene>
<protein>
    <recommendedName>
        <fullName evidence="10">Autoinducer 2 import system permease protein LsrC</fullName>
    </recommendedName>
</protein>
<dbReference type="Proteomes" id="UP000698335">
    <property type="component" value="Unassembled WGS sequence"/>
</dbReference>
<feature type="transmembrane region" description="Helical" evidence="11">
    <location>
        <begin position="273"/>
        <end position="291"/>
    </location>
</feature>
<sequence length="292" mass="30147">MNIVKRLMKARGLSSLIFLIALFFVVGSINPAFLTPATIAACFNTSVVYTLVAVGVAFTLFIGEIDVSVGSNLGLVAAVVGTMLRDGQPLIAAVVVGIAIGAAIGLINAWGVAVMKAPSLIFTLGVNGILRGIIYVYTNGAWVENLPKSFKDFSAVTGVGDLTVYYCAVIALVVIIHMVLTKTRRGRWFAAVGDNANGATLVGIPTLRTKILAYVLCGVFAAVGGVLFCSRIGFVTPMSGNGYEMKAIAACVLGGVSLLGGVGSVLGAAVGSVIMASISYLLVFMGFSSNYD</sequence>
<evidence type="ECO:0000256" key="4">
    <source>
        <dbReference type="ARBA" id="ARBA00022475"/>
    </source>
</evidence>
<feature type="transmembrane region" description="Helical" evidence="11">
    <location>
        <begin position="120"/>
        <end position="142"/>
    </location>
</feature>
<comment type="subcellular location">
    <subcellularLocation>
        <location evidence="1">Cell membrane</location>
        <topology evidence="1">Multi-pass membrane protein</topology>
    </subcellularLocation>
</comment>
<evidence type="ECO:0000256" key="9">
    <source>
        <dbReference type="ARBA" id="ARBA00025439"/>
    </source>
</evidence>
<accession>A0A930VW35</accession>
<dbReference type="EMBL" id="JABZGW010000088">
    <property type="protein sequence ID" value="MBF4807631.1"/>
    <property type="molecule type" value="Genomic_DNA"/>
</dbReference>
<reference evidence="12" key="1">
    <citation type="submission" date="2020-04" db="EMBL/GenBank/DDBJ databases">
        <title>Deep metagenomics examines the oral microbiome during advanced dental caries in children, revealing novel taxa and co-occurrences with host molecules.</title>
        <authorList>
            <person name="Baker J.L."/>
            <person name="Morton J.T."/>
            <person name="Dinis M."/>
            <person name="Alvarez R."/>
            <person name="Tran N.C."/>
            <person name="Knight R."/>
            <person name="Edlund A."/>
        </authorList>
    </citation>
    <scope>NUCLEOTIDE SEQUENCE</scope>
    <source>
        <strain evidence="12">JCVI_38_bin.5</strain>
    </source>
</reference>
<feature type="transmembrane region" description="Helical" evidence="11">
    <location>
        <begin position="162"/>
        <end position="180"/>
    </location>
</feature>
<evidence type="ECO:0000256" key="6">
    <source>
        <dbReference type="ARBA" id="ARBA00022692"/>
    </source>
</evidence>
<evidence type="ECO:0000256" key="3">
    <source>
        <dbReference type="ARBA" id="ARBA00022448"/>
    </source>
</evidence>
<feature type="transmembrane region" description="Helical" evidence="11">
    <location>
        <begin position="90"/>
        <end position="113"/>
    </location>
</feature>
<dbReference type="GO" id="GO:0022857">
    <property type="term" value="F:transmembrane transporter activity"/>
    <property type="evidence" value="ECO:0007669"/>
    <property type="project" value="InterPro"/>
</dbReference>
<proteinExistence type="predicted"/>
<feature type="transmembrane region" description="Helical" evidence="11">
    <location>
        <begin position="211"/>
        <end position="235"/>
    </location>
</feature>
<evidence type="ECO:0000313" key="12">
    <source>
        <dbReference type="EMBL" id="MBF4807631.1"/>
    </source>
</evidence>
<keyword evidence="8 11" id="KW-0472">Membrane</keyword>
<evidence type="ECO:0000256" key="10">
    <source>
        <dbReference type="ARBA" id="ARBA00039382"/>
    </source>
</evidence>
<evidence type="ECO:0000256" key="5">
    <source>
        <dbReference type="ARBA" id="ARBA00022519"/>
    </source>
</evidence>
<evidence type="ECO:0000256" key="11">
    <source>
        <dbReference type="SAM" id="Phobius"/>
    </source>
</evidence>
<feature type="non-terminal residue" evidence="12">
    <location>
        <position position="292"/>
    </location>
</feature>
<evidence type="ECO:0000256" key="2">
    <source>
        <dbReference type="ARBA" id="ARBA00011262"/>
    </source>
</evidence>